<name>A0A2H1E743_9FLAO</name>
<feature type="signal peptide" evidence="1">
    <location>
        <begin position="1"/>
        <end position="22"/>
    </location>
</feature>
<dbReference type="Gene3D" id="2.40.128.540">
    <property type="entry name" value="Domain of unknown function DUF4822"/>
    <property type="match status" value="1"/>
</dbReference>
<keyword evidence="2" id="KW-0449">Lipoprotein</keyword>
<proteinExistence type="predicted"/>
<dbReference type="Proteomes" id="UP000231564">
    <property type="component" value="Chromosome MARIT"/>
</dbReference>
<protein>
    <submittedName>
        <fullName evidence="2">Probable lipoprotein</fullName>
    </submittedName>
</protein>
<keyword evidence="3" id="KW-1185">Reference proteome</keyword>
<organism evidence="2 3">
    <name type="scientific">Tenacibaculum maritimum NCIMB 2154</name>
    <dbReference type="NCBI Taxonomy" id="1349785"/>
    <lineage>
        <taxon>Bacteria</taxon>
        <taxon>Pseudomonadati</taxon>
        <taxon>Bacteroidota</taxon>
        <taxon>Flavobacteriia</taxon>
        <taxon>Flavobacteriales</taxon>
        <taxon>Flavobacteriaceae</taxon>
        <taxon>Tenacibaculum</taxon>
    </lineage>
</organism>
<sequence length="190" mass="21815">MKKIIIKLAFIALSTISFISCSSEDAAPTTPPLPTAEKLEKFSPWITTAIYKVSNGQIDTSINYISDSIISRGTISSAQYKNGKFIFVPVDYITGKFADTISDNLTANYGKFEIFKKSNEEYRRLFDTNFNYTNERKVIKINNEEFTYELKHSSGNTYYVEHFPYNKKFPSLIYPNELQAAIDKRFSEIK</sequence>
<evidence type="ECO:0000256" key="1">
    <source>
        <dbReference type="SAM" id="SignalP"/>
    </source>
</evidence>
<dbReference type="OrthoDB" id="10004359at2"/>
<dbReference type="EMBL" id="LT634361">
    <property type="protein sequence ID" value="SFZ80445.1"/>
    <property type="molecule type" value="Genomic_DNA"/>
</dbReference>
<dbReference type="AlphaFoldDB" id="A0A2H1E743"/>
<dbReference type="RefSeq" id="WP_100210687.1">
    <property type="nucleotide sequence ID" value="NZ_CP138495.1"/>
</dbReference>
<reference evidence="2 3" key="1">
    <citation type="submission" date="2016-11" db="EMBL/GenBank/DDBJ databases">
        <authorList>
            <person name="Jaros S."/>
            <person name="Januszkiewicz K."/>
            <person name="Wedrychowicz H."/>
        </authorList>
    </citation>
    <scope>NUCLEOTIDE SEQUENCE [LARGE SCALE GENOMIC DNA]</scope>
    <source>
        <strain evidence="2">NCIMB 2154T</strain>
    </source>
</reference>
<feature type="chain" id="PRO_5013695343" evidence="1">
    <location>
        <begin position="23"/>
        <end position="190"/>
    </location>
</feature>
<evidence type="ECO:0000313" key="2">
    <source>
        <dbReference type="EMBL" id="SFZ80445.1"/>
    </source>
</evidence>
<gene>
    <name evidence="2" type="ORF">MARIT_0551</name>
</gene>
<keyword evidence="1" id="KW-0732">Signal</keyword>
<accession>A0A2H1E743</accession>
<evidence type="ECO:0000313" key="3">
    <source>
        <dbReference type="Proteomes" id="UP000231564"/>
    </source>
</evidence>
<dbReference type="KEGG" id="tmar:MARIT_0551"/>
<dbReference type="GeneID" id="47722149"/>
<dbReference type="PROSITE" id="PS51257">
    <property type="entry name" value="PROKAR_LIPOPROTEIN"/>
    <property type="match status" value="1"/>
</dbReference>